<evidence type="ECO:0000313" key="3">
    <source>
        <dbReference type="Proteomes" id="UP001162881"/>
    </source>
</evidence>
<dbReference type="InterPro" id="IPR055140">
    <property type="entry name" value="Thiolase_C_2"/>
</dbReference>
<accession>A0ABT0BC50</accession>
<evidence type="ECO:0000259" key="1">
    <source>
        <dbReference type="Pfam" id="PF22691"/>
    </source>
</evidence>
<dbReference type="Proteomes" id="UP001162881">
    <property type="component" value="Unassembled WGS sequence"/>
</dbReference>
<reference evidence="2" key="1">
    <citation type="submission" date="2022-03" db="EMBL/GenBank/DDBJ databases">
        <title>Identification of a novel bacterium isolated from mangrove sediments.</title>
        <authorList>
            <person name="Pan X."/>
        </authorList>
    </citation>
    <scope>NUCLEOTIDE SEQUENCE</scope>
    <source>
        <strain evidence="2">B1949</strain>
    </source>
</reference>
<dbReference type="InterPro" id="IPR002155">
    <property type="entry name" value="Thiolase"/>
</dbReference>
<dbReference type="EMBL" id="JALHLF010000017">
    <property type="protein sequence ID" value="MCJ2182448.1"/>
    <property type="molecule type" value="Genomic_DNA"/>
</dbReference>
<protein>
    <submittedName>
        <fullName evidence="2">Thiolase family protein</fullName>
    </submittedName>
</protein>
<organism evidence="2 3">
    <name type="scientific">Novosphingobium organovorum</name>
    <dbReference type="NCBI Taxonomy" id="2930092"/>
    <lineage>
        <taxon>Bacteria</taxon>
        <taxon>Pseudomonadati</taxon>
        <taxon>Pseudomonadota</taxon>
        <taxon>Alphaproteobacteria</taxon>
        <taxon>Sphingomonadales</taxon>
        <taxon>Sphingomonadaceae</taxon>
        <taxon>Novosphingobium</taxon>
    </lineage>
</organism>
<dbReference type="PANTHER" id="PTHR42870">
    <property type="entry name" value="ACETYL-COA C-ACETYLTRANSFERASE"/>
    <property type="match status" value="1"/>
</dbReference>
<proteinExistence type="predicted"/>
<gene>
    <name evidence="2" type="ORF">MTR62_07005</name>
</gene>
<dbReference type="SUPFAM" id="SSF53901">
    <property type="entry name" value="Thiolase-like"/>
    <property type="match status" value="2"/>
</dbReference>
<dbReference type="PIRSF" id="PIRSF000429">
    <property type="entry name" value="Ac-CoA_Ac_transf"/>
    <property type="match status" value="1"/>
</dbReference>
<dbReference type="Pfam" id="PF22691">
    <property type="entry name" value="Thiolase_C_1"/>
    <property type="match status" value="1"/>
</dbReference>
<dbReference type="PANTHER" id="PTHR42870:SF1">
    <property type="entry name" value="NON-SPECIFIC LIPID-TRANSFER PROTEIN-LIKE 2"/>
    <property type="match status" value="1"/>
</dbReference>
<keyword evidence="3" id="KW-1185">Reference proteome</keyword>
<name>A0ABT0BC50_9SPHN</name>
<dbReference type="Gene3D" id="3.40.47.10">
    <property type="match status" value="1"/>
</dbReference>
<comment type="caution">
    <text evidence="2">The sequence shown here is derived from an EMBL/GenBank/DDBJ whole genome shotgun (WGS) entry which is preliminary data.</text>
</comment>
<dbReference type="InterPro" id="IPR016039">
    <property type="entry name" value="Thiolase-like"/>
</dbReference>
<dbReference type="CDD" id="cd00829">
    <property type="entry name" value="SCP-x_thiolase"/>
    <property type="match status" value="1"/>
</dbReference>
<sequence>MTRPHAYDGVAVVCPTTVTYEKTSTRSAHWFLARALAQLIAAAGIAKEEIDGLASASFTLAPDSTIALTEHFGMAPRWIEWLPFGGVSGVMALRRAARAVQMGDANIVACIAGDTANPETFAGLVNNFSSFSSQAIIPYASAGPNGCFSLITQHYMQSFGVTREDFGRIALAQRANAATNPNALLGGKSLTMEDYLAARPVAGPLHLFDCVMPCAGAEGFLVMEVRRARALGLPYATIRGAIERHNAYREDPIAVRSGWAMDRDALYAQSGLDCSAIDCVQTYDDYPVITMMQLEDLGFCAKGEAADFVRRHDLTIQGDFPVNTSGGQLGCGQAGCSGGFLTVVETLRQVTGQPLGGQVRDARIGLASGYGMVTYDRCLGTGAVILEGAR</sequence>
<evidence type="ECO:0000313" key="2">
    <source>
        <dbReference type="EMBL" id="MCJ2182448.1"/>
    </source>
</evidence>
<dbReference type="RefSeq" id="WP_244018389.1">
    <property type="nucleotide sequence ID" value="NZ_JALHLF010000017.1"/>
</dbReference>
<feature type="domain" description="Thiolase C-terminal" evidence="1">
    <location>
        <begin position="257"/>
        <end position="375"/>
    </location>
</feature>